<protein>
    <submittedName>
        <fullName evidence="1">Uncharacterized protein</fullName>
    </submittedName>
</protein>
<sequence length="133" mass="15428">MKKEIIISLLALTIMGSADEFYYDNGKKVELKEVEVTQSLQHRVNNNRTKYYKTSRGATIGVRDDILVECEEGVECKEVLSKYETTSVSNLSKSIFIVKIAKDKNIFEFAQKLYSDKHIKIAHPNIRKNKRRR</sequence>
<organism evidence="1">
    <name type="scientific">hydrothermal vent metagenome</name>
    <dbReference type="NCBI Taxonomy" id="652676"/>
    <lineage>
        <taxon>unclassified sequences</taxon>
        <taxon>metagenomes</taxon>
        <taxon>ecological metagenomes</taxon>
    </lineage>
</organism>
<accession>A0A1W1BFU6</accession>
<dbReference type="EMBL" id="FPHE01000030">
    <property type="protein sequence ID" value="SFV52355.1"/>
    <property type="molecule type" value="Genomic_DNA"/>
</dbReference>
<reference evidence="1" key="1">
    <citation type="submission" date="2016-10" db="EMBL/GenBank/DDBJ databases">
        <authorList>
            <person name="de Groot N.N."/>
        </authorList>
    </citation>
    <scope>NUCLEOTIDE SEQUENCE</scope>
</reference>
<dbReference type="AlphaFoldDB" id="A0A1W1BFU6"/>
<evidence type="ECO:0000313" key="1">
    <source>
        <dbReference type="EMBL" id="SFV52355.1"/>
    </source>
</evidence>
<proteinExistence type="predicted"/>
<name>A0A1W1BFU6_9ZZZZ</name>
<gene>
    <name evidence="1" type="ORF">MNB_SV-12-254</name>
</gene>